<dbReference type="InterPro" id="IPR000533">
    <property type="entry name" value="Tropomyosin"/>
</dbReference>
<gene>
    <name evidence="3" type="ORF">CALCODRAFT_507737</name>
</gene>
<dbReference type="OrthoDB" id="128924at2759"/>
<proteinExistence type="predicted"/>
<evidence type="ECO:0008006" key="5">
    <source>
        <dbReference type="Google" id="ProtNLM"/>
    </source>
</evidence>
<evidence type="ECO:0000313" key="3">
    <source>
        <dbReference type="EMBL" id="KZT59048.1"/>
    </source>
</evidence>
<name>A0A165HAE5_9BASI</name>
<dbReference type="Gene3D" id="1.20.5.340">
    <property type="match status" value="1"/>
</dbReference>
<evidence type="ECO:0000256" key="1">
    <source>
        <dbReference type="ARBA" id="ARBA00023054"/>
    </source>
</evidence>
<protein>
    <recommendedName>
        <fullName evidence="5">Tropomyosin</fullName>
    </recommendedName>
</protein>
<evidence type="ECO:0000313" key="4">
    <source>
        <dbReference type="Proteomes" id="UP000076842"/>
    </source>
</evidence>
<dbReference type="InParanoid" id="A0A165HAE5"/>
<sequence length="158" mass="17928">MDKVTQLQMQLEGAMSNLEAAQAKAKGLEQRLDQKEQDNAVLAHRLSLAEAAVESAERRLGNVTAATPPSELGQMSNESLVKRVQLLEDELEHSEKTLKDTAAKLRMVEIKADHYDRKITALENQLDDTEKKYEEMERKYMEARTEAEDLARSMEEPL</sequence>
<dbReference type="Proteomes" id="UP000076842">
    <property type="component" value="Unassembled WGS sequence"/>
</dbReference>
<dbReference type="EMBL" id="KV423944">
    <property type="protein sequence ID" value="KZT59048.1"/>
    <property type="molecule type" value="Genomic_DNA"/>
</dbReference>
<dbReference type="SUPFAM" id="SSF57997">
    <property type="entry name" value="Tropomyosin"/>
    <property type="match status" value="1"/>
</dbReference>
<keyword evidence="4" id="KW-1185">Reference proteome</keyword>
<organism evidence="3 4">
    <name type="scientific">Calocera cornea HHB12733</name>
    <dbReference type="NCBI Taxonomy" id="1353952"/>
    <lineage>
        <taxon>Eukaryota</taxon>
        <taxon>Fungi</taxon>
        <taxon>Dikarya</taxon>
        <taxon>Basidiomycota</taxon>
        <taxon>Agaricomycotina</taxon>
        <taxon>Dacrymycetes</taxon>
        <taxon>Dacrymycetales</taxon>
        <taxon>Dacrymycetaceae</taxon>
        <taxon>Calocera</taxon>
    </lineage>
</organism>
<keyword evidence="1 2" id="KW-0175">Coiled coil</keyword>
<feature type="coiled-coil region" evidence="2">
    <location>
        <begin position="77"/>
        <end position="153"/>
    </location>
</feature>
<dbReference type="STRING" id="1353952.A0A165HAE5"/>
<dbReference type="Pfam" id="PF00261">
    <property type="entry name" value="Tropomyosin"/>
    <property type="match status" value="1"/>
</dbReference>
<feature type="coiled-coil region" evidence="2">
    <location>
        <begin position="4"/>
        <end position="45"/>
    </location>
</feature>
<accession>A0A165HAE5</accession>
<dbReference type="Gene3D" id="1.20.5.170">
    <property type="match status" value="1"/>
</dbReference>
<dbReference type="AlphaFoldDB" id="A0A165HAE5"/>
<reference evidence="3 4" key="1">
    <citation type="journal article" date="2016" name="Mol. Biol. Evol.">
        <title>Comparative Genomics of Early-Diverging Mushroom-Forming Fungi Provides Insights into the Origins of Lignocellulose Decay Capabilities.</title>
        <authorList>
            <person name="Nagy L.G."/>
            <person name="Riley R."/>
            <person name="Tritt A."/>
            <person name="Adam C."/>
            <person name="Daum C."/>
            <person name="Floudas D."/>
            <person name="Sun H."/>
            <person name="Yadav J.S."/>
            <person name="Pangilinan J."/>
            <person name="Larsson K.H."/>
            <person name="Matsuura K."/>
            <person name="Barry K."/>
            <person name="Labutti K."/>
            <person name="Kuo R."/>
            <person name="Ohm R.A."/>
            <person name="Bhattacharya S.S."/>
            <person name="Shirouzu T."/>
            <person name="Yoshinaga Y."/>
            <person name="Martin F.M."/>
            <person name="Grigoriev I.V."/>
            <person name="Hibbett D.S."/>
        </authorList>
    </citation>
    <scope>NUCLEOTIDE SEQUENCE [LARGE SCALE GENOMIC DNA]</scope>
    <source>
        <strain evidence="3 4">HHB12733</strain>
    </source>
</reference>
<evidence type="ECO:0000256" key="2">
    <source>
        <dbReference type="SAM" id="Coils"/>
    </source>
</evidence>